<protein>
    <submittedName>
        <fullName evidence="5">Branched-chain amino acid transport system ATP-binding protein</fullName>
    </submittedName>
</protein>
<dbReference type="Pfam" id="PF00005">
    <property type="entry name" value="ABC_tran"/>
    <property type="match status" value="1"/>
</dbReference>
<dbReference type="EMBL" id="FOMW01000004">
    <property type="protein sequence ID" value="SFD96221.1"/>
    <property type="molecule type" value="Genomic_DNA"/>
</dbReference>
<dbReference type="Proteomes" id="UP000198977">
    <property type="component" value="Unassembled WGS sequence"/>
</dbReference>
<gene>
    <name evidence="5" type="ORF">SAMN04488523_10448</name>
</gene>
<dbReference type="GO" id="GO:0005524">
    <property type="term" value="F:ATP binding"/>
    <property type="evidence" value="ECO:0007669"/>
    <property type="project" value="UniProtKB-KW"/>
</dbReference>
<dbReference type="PROSITE" id="PS50893">
    <property type="entry name" value="ABC_TRANSPORTER_2"/>
    <property type="match status" value="1"/>
</dbReference>
<evidence type="ECO:0000313" key="5">
    <source>
        <dbReference type="EMBL" id="SFD96221.1"/>
    </source>
</evidence>
<dbReference type="SUPFAM" id="SSF52540">
    <property type="entry name" value="P-loop containing nucleoside triphosphate hydrolases"/>
    <property type="match status" value="1"/>
</dbReference>
<keyword evidence="6" id="KW-1185">Reference proteome</keyword>
<evidence type="ECO:0000259" key="4">
    <source>
        <dbReference type="PROSITE" id="PS50893"/>
    </source>
</evidence>
<dbReference type="AlphaFoldDB" id="A0A1I1WMM4"/>
<dbReference type="GO" id="GO:1903805">
    <property type="term" value="P:L-valine import across plasma membrane"/>
    <property type="evidence" value="ECO:0007669"/>
    <property type="project" value="TreeGrafter"/>
</dbReference>
<dbReference type="CDD" id="cd03219">
    <property type="entry name" value="ABC_Mj1267_LivG_branched"/>
    <property type="match status" value="1"/>
</dbReference>
<keyword evidence="3 5" id="KW-0067">ATP-binding</keyword>
<dbReference type="GO" id="GO:0005304">
    <property type="term" value="F:L-valine transmembrane transporter activity"/>
    <property type="evidence" value="ECO:0007669"/>
    <property type="project" value="TreeGrafter"/>
</dbReference>
<keyword evidence="1" id="KW-0813">Transport</keyword>
<dbReference type="GO" id="GO:0042941">
    <property type="term" value="P:D-alanine transmembrane transport"/>
    <property type="evidence" value="ECO:0007669"/>
    <property type="project" value="TreeGrafter"/>
</dbReference>
<dbReference type="PANTHER" id="PTHR45772">
    <property type="entry name" value="CONSERVED COMPONENT OF ABC TRANSPORTER FOR NATURAL AMINO ACIDS-RELATED"/>
    <property type="match status" value="1"/>
</dbReference>
<keyword evidence="2" id="KW-0547">Nucleotide-binding</keyword>
<feature type="domain" description="ABC transporter" evidence="4">
    <location>
        <begin position="6"/>
        <end position="237"/>
    </location>
</feature>
<proteinExistence type="predicted"/>
<organism evidence="5 6">
    <name type="scientific">Sulfitobacter brevis</name>
    <dbReference type="NCBI Taxonomy" id="74348"/>
    <lineage>
        <taxon>Bacteria</taxon>
        <taxon>Pseudomonadati</taxon>
        <taxon>Pseudomonadota</taxon>
        <taxon>Alphaproteobacteria</taxon>
        <taxon>Rhodobacterales</taxon>
        <taxon>Roseobacteraceae</taxon>
        <taxon>Sulfitobacter</taxon>
    </lineage>
</organism>
<dbReference type="InterPro" id="IPR003593">
    <property type="entry name" value="AAA+_ATPase"/>
</dbReference>
<dbReference type="RefSeq" id="WP_093922992.1">
    <property type="nucleotide sequence ID" value="NZ_FOMW01000004.1"/>
</dbReference>
<dbReference type="GO" id="GO:0015188">
    <property type="term" value="F:L-isoleucine transmembrane transporter activity"/>
    <property type="evidence" value="ECO:0007669"/>
    <property type="project" value="TreeGrafter"/>
</dbReference>
<evidence type="ECO:0000313" key="6">
    <source>
        <dbReference type="Proteomes" id="UP000198977"/>
    </source>
</evidence>
<evidence type="ECO:0000256" key="1">
    <source>
        <dbReference type="ARBA" id="ARBA00022448"/>
    </source>
</evidence>
<dbReference type="GO" id="GO:0016887">
    <property type="term" value="F:ATP hydrolysis activity"/>
    <property type="evidence" value="ECO:0007669"/>
    <property type="project" value="InterPro"/>
</dbReference>
<dbReference type="GO" id="GO:0015808">
    <property type="term" value="P:L-alanine transport"/>
    <property type="evidence" value="ECO:0007669"/>
    <property type="project" value="TreeGrafter"/>
</dbReference>
<dbReference type="GO" id="GO:1903806">
    <property type="term" value="P:L-isoleucine import across plasma membrane"/>
    <property type="evidence" value="ECO:0007669"/>
    <property type="project" value="TreeGrafter"/>
</dbReference>
<evidence type="ECO:0000256" key="2">
    <source>
        <dbReference type="ARBA" id="ARBA00022741"/>
    </source>
</evidence>
<dbReference type="GO" id="GO:0015192">
    <property type="term" value="F:L-phenylalanine transmembrane transporter activity"/>
    <property type="evidence" value="ECO:0007669"/>
    <property type="project" value="TreeGrafter"/>
</dbReference>
<sequence>MTAPILQVQNLTRRFGGLVAVNDVSFELDPGEIVGLIGPNGAGKTTLFNVLTGIYPPSAGQILLRGAPSGGLKPHKIAARGMTKTFQNVALFMESSVLDNVVTGGLLKNTLPEARKKARAILERVGLASIADKKAGDLSFPERARVEVARALCTEPDILLLDEVMAALTPAEMEDVITLVRSLRDEGITFVVVEHHMKAVMKLCERLLVLNFGELIADGTPTDIAQNDRVIEAYLGSSFAKKRQHQAPEVLA</sequence>
<evidence type="ECO:0000256" key="3">
    <source>
        <dbReference type="ARBA" id="ARBA00022840"/>
    </source>
</evidence>
<dbReference type="InterPro" id="IPR003439">
    <property type="entry name" value="ABC_transporter-like_ATP-bd"/>
</dbReference>
<dbReference type="Gene3D" id="3.40.50.300">
    <property type="entry name" value="P-loop containing nucleotide triphosphate hydrolases"/>
    <property type="match status" value="1"/>
</dbReference>
<dbReference type="SMART" id="SM00382">
    <property type="entry name" value="AAA"/>
    <property type="match status" value="1"/>
</dbReference>
<dbReference type="OrthoDB" id="9806149at2"/>
<dbReference type="Pfam" id="PF12399">
    <property type="entry name" value="BCA_ABC_TP_C"/>
    <property type="match status" value="1"/>
</dbReference>
<name>A0A1I1WMM4_9RHOB</name>
<dbReference type="STRING" id="74348.SAMN04488523_10448"/>
<dbReference type="InterPro" id="IPR032823">
    <property type="entry name" value="BCA_ABC_TP_C"/>
</dbReference>
<dbReference type="InterPro" id="IPR027417">
    <property type="entry name" value="P-loop_NTPase"/>
</dbReference>
<dbReference type="PANTHER" id="PTHR45772:SF7">
    <property type="entry name" value="AMINO ACID ABC TRANSPORTER ATP-BINDING PROTEIN"/>
    <property type="match status" value="1"/>
</dbReference>
<dbReference type="GO" id="GO:0005886">
    <property type="term" value="C:plasma membrane"/>
    <property type="evidence" value="ECO:0007669"/>
    <property type="project" value="TreeGrafter"/>
</dbReference>
<accession>A0A1I1WMM4</accession>
<reference evidence="5 6" key="1">
    <citation type="submission" date="2016-10" db="EMBL/GenBank/DDBJ databases">
        <authorList>
            <person name="de Groot N.N."/>
        </authorList>
    </citation>
    <scope>NUCLEOTIDE SEQUENCE [LARGE SCALE GENOMIC DNA]</scope>
    <source>
        <strain evidence="5 6">DSM 11443</strain>
    </source>
</reference>
<dbReference type="InterPro" id="IPR051120">
    <property type="entry name" value="ABC_AA/LPS_Transport"/>
</dbReference>